<geneLocation type="plasmid" evidence="2">
    <name>pPNK</name>
</geneLocation>
<dbReference type="RefSeq" id="WP_059062656.1">
    <property type="nucleotide sequence ID" value="NZ_LN879503.1"/>
</dbReference>
<dbReference type="KEGG" id="pnl:PNK_p0137"/>
<dbReference type="Proteomes" id="UP000069902">
    <property type="component" value="Plasmid pPNK"/>
</dbReference>
<organism evidence="1 2">
    <name type="scientific">Candidatus Protochlamydia naegleriophila</name>
    <dbReference type="NCBI Taxonomy" id="389348"/>
    <lineage>
        <taxon>Bacteria</taxon>
        <taxon>Pseudomonadati</taxon>
        <taxon>Chlamydiota</taxon>
        <taxon>Chlamydiia</taxon>
        <taxon>Parachlamydiales</taxon>
        <taxon>Parachlamydiaceae</taxon>
        <taxon>Candidatus Protochlamydia</taxon>
    </lineage>
</organism>
<dbReference type="PATRIC" id="fig|389348.3.peg.2909"/>
<gene>
    <name evidence="1" type="ORF">PNK_p0137</name>
</gene>
<proteinExistence type="predicted"/>
<evidence type="ECO:0000313" key="2">
    <source>
        <dbReference type="Proteomes" id="UP000069902"/>
    </source>
</evidence>
<accession>A0A0U5JGF7</accession>
<evidence type="ECO:0000313" key="1">
    <source>
        <dbReference type="EMBL" id="CUI18189.1"/>
    </source>
</evidence>
<protein>
    <submittedName>
        <fullName evidence="1">Uncharacterized protein</fullName>
    </submittedName>
</protein>
<reference evidence="2" key="1">
    <citation type="submission" date="2015-09" db="EMBL/GenBank/DDBJ databases">
        <authorList>
            <person name="Bertelli C."/>
        </authorList>
    </citation>
    <scope>NUCLEOTIDE SEQUENCE [LARGE SCALE GENOMIC DNA]</scope>
    <source>
        <strain evidence="2">KNic</strain>
        <plasmid evidence="2">pPNK</plasmid>
    </source>
</reference>
<dbReference type="AlphaFoldDB" id="A0A0U5JGF7"/>
<dbReference type="InParanoid" id="A0A0U5JGF7"/>
<keyword evidence="2" id="KW-1185">Reference proteome</keyword>
<dbReference type="EMBL" id="LN879503">
    <property type="protein sequence ID" value="CUI18189.1"/>
    <property type="molecule type" value="Genomic_DNA"/>
</dbReference>
<name>A0A0U5JGF7_9BACT</name>
<sequence>MLNLDTSFSSVQSLVYTNISQDIAQPNRGGSAVTEMVNRHGMLDQTDQFFIEECKEPSYYYSYFIEKIRENRNQLPSSPDSKDYQVFAHQIFNIYRTSVVEKACDQAEANLQEWTFSVEE</sequence>